<evidence type="ECO:0000256" key="3">
    <source>
        <dbReference type="ARBA" id="ARBA00022777"/>
    </source>
</evidence>
<keyword evidence="7" id="KW-1185">Reference proteome</keyword>
<keyword evidence="3 6" id="KW-0418">Kinase</keyword>
<dbReference type="PANTHER" id="PTHR43435:SF4">
    <property type="entry name" value="FGGY CARBOHYDRATE KINASE DOMAIN-CONTAINING PROTEIN"/>
    <property type="match status" value="1"/>
</dbReference>
<dbReference type="Proteomes" id="UP000193922">
    <property type="component" value="Unassembled WGS sequence"/>
</dbReference>
<sequence>MEYFVGIDVGSYSARAGMFTSTGELVAMCKRSIQMHQPLAEHYEQSSEDIWQAICFCVQEALKQAKVKIPGFSHDQVKGHWHGRNMLAGSARILQPTSPVSLSTTGDQRWNIIVWCDHRAKHEAELINASGRNVLKYVGGKVSVEMELPKIAWVKSHFAKAGRDEDWARAEFFDLPDYLSFRATGCKARSNCSLACKWLFTPAQPDAAQDGVGWDERVFAAAGLGRYCPATGLAKIGGCLSDSTLTVLKAGLAPGTPVGASVIDAYAGWFGTIASGSSDDKLDRSNQELAGQRLAIIAGTSACHLLASRKPVLVPGVWGPYYSVGLSGWYMLEGGQSAVGSLIDYVVRSHSAYGPLARQSEETGKSVYEILDSMLTGLAVACTPSNGVPESHLVKLVKSLHFLPDHHGNRAPLADPSMRGSIVGETLTHPDSIEALAARYLACICGLAYGTRAILDSAVAAGGQRVTELLISGGLSQGAVFTQILADVTWRPGGGSAPSQSRRTIRRILWNAMAAMTGDGSVIRPTTDAGVLDIHERKYRVMLEMQQDQLKYRRMMQAE</sequence>
<dbReference type="NCBIfam" id="TIGR01315">
    <property type="entry name" value="5C_CHO_kinase"/>
    <property type="match status" value="1"/>
</dbReference>
<comment type="similarity">
    <text evidence="1">Belongs to the FGGY kinase family.</text>
</comment>
<name>A0A1Y1WM62_9FUNG</name>
<dbReference type="GO" id="GO:0005737">
    <property type="term" value="C:cytoplasm"/>
    <property type="evidence" value="ECO:0007669"/>
    <property type="project" value="TreeGrafter"/>
</dbReference>
<dbReference type="GO" id="GO:0019150">
    <property type="term" value="F:D-ribulokinase activity"/>
    <property type="evidence" value="ECO:0007669"/>
    <property type="project" value="TreeGrafter"/>
</dbReference>
<dbReference type="PANTHER" id="PTHR43435">
    <property type="entry name" value="RIBULOKINASE"/>
    <property type="match status" value="1"/>
</dbReference>
<dbReference type="Gene3D" id="1.20.58.2240">
    <property type="match status" value="1"/>
</dbReference>
<dbReference type="STRING" id="61395.A0A1Y1WM62"/>
<accession>A0A1Y1WM62</accession>
<dbReference type="Pfam" id="PF02782">
    <property type="entry name" value="FGGY_C"/>
    <property type="match status" value="1"/>
</dbReference>
<dbReference type="InterPro" id="IPR018485">
    <property type="entry name" value="FGGY_C"/>
</dbReference>
<dbReference type="SUPFAM" id="SSF53067">
    <property type="entry name" value="Actin-like ATPase domain"/>
    <property type="match status" value="2"/>
</dbReference>
<feature type="domain" description="Carbohydrate kinase FGGY N-terminal" evidence="4">
    <location>
        <begin position="3"/>
        <end position="271"/>
    </location>
</feature>
<evidence type="ECO:0000259" key="4">
    <source>
        <dbReference type="Pfam" id="PF00370"/>
    </source>
</evidence>
<dbReference type="InterPro" id="IPR018484">
    <property type="entry name" value="FGGY_N"/>
</dbReference>
<dbReference type="Pfam" id="PF00370">
    <property type="entry name" value="FGGY_N"/>
    <property type="match status" value="1"/>
</dbReference>
<protein>
    <submittedName>
        <fullName evidence="6">Pentulose kinase</fullName>
    </submittedName>
</protein>
<evidence type="ECO:0000256" key="1">
    <source>
        <dbReference type="ARBA" id="ARBA00009156"/>
    </source>
</evidence>
<keyword evidence="2" id="KW-0808">Transferase</keyword>
<dbReference type="EMBL" id="MCFD01000001">
    <property type="protein sequence ID" value="ORX74455.1"/>
    <property type="molecule type" value="Genomic_DNA"/>
</dbReference>
<dbReference type="GeneID" id="63806678"/>
<evidence type="ECO:0000313" key="6">
    <source>
        <dbReference type="EMBL" id="ORX74455.1"/>
    </source>
</evidence>
<dbReference type="PIRSF" id="PIRSF000538">
    <property type="entry name" value="GlpK"/>
    <property type="match status" value="1"/>
</dbReference>
<organism evidence="6 7">
    <name type="scientific">Linderina pennispora</name>
    <dbReference type="NCBI Taxonomy" id="61395"/>
    <lineage>
        <taxon>Eukaryota</taxon>
        <taxon>Fungi</taxon>
        <taxon>Fungi incertae sedis</taxon>
        <taxon>Zoopagomycota</taxon>
        <taxon>Kickxellomycotina</taxon>
        <taxon>Kickxellomycetes</taxon>
        <taxon>Kickxellales</taxon>
        <taxon>Kickxellaceae</taxon>
        <taxon>Linderina</taxon>
    </lineage>
</organism>
<evidence type="ECO:0000256" key="2">
    <source>
        <dbReference type="ARBA" id="ARBA00022679"/>
    </source>
</evidence>
<dbReference type="RefSeq" id="XP_040747666.1">
    <property type="nucleotide sequence ID" value="XM_040890030.1"/>
</dbReference>
<dbReference type="OrthoDB" id="203824at2759"/>
<evidence type="ECO:0000313" key="7">
    <source>
        <dbReference type="Proteomes" id="UP000193922"/>
    </source>
</evidence>
<proteinExistence type="inferred from homology"/>
<dbReference type="GO" id="GO:0019321">
    <property type="term" value="P:pentose metabolic process"/>
    <property type="evidence" value="ECO:0007669"/>
    <property type="project" value="TreeGrafter"/>
</dbReference>
<dbReference type="CDD" id="cd07782">
    <property type="entry name" value="ASKHA_NBD_FGGY_D-RBK"/>
    <property type="match status" value="1"/>
</dbReference>
<feature type="domain" description="Carbohydrate kinase FGGY C-terminal" evidence="5">
    <location>
        <begin position="294"/>
        <end position="490"/>
    </location>
</feature>
<comment type="caution">
    <text evidence="6">The sequence shown here is derived from an EMBL/GenBank/DDBJ whole genome shotgun (WGS) entry which is preliminary data.</text>
</comment>
<dbReference type="InterPro" id="IPR043129">
    <property type="entry name" value="ATPase_NBD"/>
</dbReference>
<reference evidence="6 7" key="1">
    <citation type="submission" date="2016-07" db="EMBL/GenBank/DDBJ databases">
        <title>Pervasive Adenine N6-methylation of Active Genes in Fungi.</title>
        <authorList>
            <consortium name="DOE Joint Genome Institute"/>
            <person name="Mondo S.J."/>
            <person name="Dannebaum R.O."/>
            <person name="Kuo R.C."/>
            <person name="Labutti K."/>
            <person name="Haridas S."/>
            <person name="Kuo A."/>
            <person name="Salamov A."/>
            <person name="Ahrendt S.R."/>
            <person name="Lipzen A."/>
            <person name="Sullivan W."/>
            <person name="Andreopoulos W.B."/>
            <person name="Clum A."/>
            <person name="Lindquist E."/>
            <person name="Daum C."/>
            <person name="Ramamoorthy G.K."/>
            <person name="Gryganskyi A."/>
            <person name="Culley D."/>
            <person name="Magnuson J.K."/>
            <person name="James T.Y."/>
            <person name="O'Malley M.A."/>
            <person name="Stajich J.E."/>
            <person name="Spatafora J.W."/>
            <person name="Visel A."/>
            <person name="Grigoriev I.V."/>
        </authorList>
    </citation>
    <scope>NUCLEOTIDE SEQUENCE [LARGE SCALE GENOMIC DNA]</scope>
    <source>
        <strain evidence="6 7">ATCC 12442</strain>
    </source>
</reference>
<dbReference type="InterPro" id="IPR000577">
    <property type="entry name" value="Carb_kinase_FGGY"/>
</dbReference>
<dbReference type="InterPro" id="IPR006003">
    <property type="entry name" value="FGGY_RbtK-like"/>
</dbReference>
<gene>
    <name evidence="6" type="ORF">DL89DRAFT_290015</name>
</gene>
<dbReference type="Gene3D" id="3.30.420.40">
    <property type="match status" value="1"/>
</dbReference>
<dbReference type="AlphaFoldDB" id="A0A1Y1WM62"/>
<evidence type="ECO:0000259" key="5">
    <source>
        <dbReference type="Pfam" id="PF02782"/>
    </source>
</evidence>